<feature type="region of interest" description="Disordered" evidence="2">
    <location>
        <begin position="135"/>
        <end position="236"/>
    </location>
</feature>
<feature type="compositionally biased region" description="Polar residues" evidence="2">
    <location>
        <begin position="419"/>
        <end position="431"/>
    </location>
</feature>
<feature type="region of interest" description="Disordered" evidence="2">
    <location>
        <begin position="43"/>
        <end position="80"/>
    </location>
</feature>
<evidence type="ECO:0000313" key="4">
    <source>
        <dbReference type="EMBL" id="KKY15906.1"/>
    </source>
</evidence>
<proteinExistence type="predicted"/>
<sequence>MESIRQRADTAPLSIDATIASMANPDNAVKRISRQSKRLSLNFPILSPTITPDQPSSPSPSFSTPAHSGRSSPNRIEPVALSPIDSAGFLTSIAAQERRVLELKEELQRAENDLVKLKKQWASFEANKKRSEIRHVERMQPLNRPNDGSVAADDISARAQHLKRLERPARKTQQRVFEGSKHTRTLSLLSPTATEKRSSESPSPIIGQTPSPQLENDNLPEPLAAINEPTPAEFVSPSFSKTYKDLANRHSLPPASRDAFVKTGKQMATDLKEGFWTFVEDIRQATVGEEGISATDNRTLRMSNSEIEKPNSQSTGAVPKTSKSREQLSSIPALNRQISSASKTSMSSTDNRSFWEEFGLETPQQKKSTRKTTADAGKGSSLITDLLDQDDHWDLWDSPAVPLTTQKSPSESQKHTLRHSNSTIGSHATNDTHADSTTQSHRTSTSSVDTTTDGSGNSSTSQTDDKTIESTTKDNNIAAIPWPKKLHPARLSRTISDIMKEFEIDGPINEEALAAAEAEKARTD</sequence>
<feature type="compositionally biased region" description="Polar residues" evidence="2">
    <location>
        <begin position="327"/>
        <end position="338"/>
    </location>
</feature>
<accession>A0A0G2E0M2</accession>
<dbReference type="AlphaFoldDB" id="A0A0G2E0M2"/>
<dbReference type="InterPro" id="IPR025122">
    <property type="entry name" value="DUF4048"/>
</dbReference>
<keyword evidence="5" id="KW-1185">Reference proteome</keyword>
<feature type="compositionally biased region" description="Polar residues" evidence="2">
    <location>
        <begin position="294"/>
        <end position="316"/>
    </location>
</feature>
<feature type="compositionally biased region" description="Low complexity" evidence="2">
    <location>
        <begin position="339"/>
        <end position="348"/>
    </location>
</feature>
<organism evidence="4 5">
    <name type="scientific">Phaeomoniella chlamydospora</name>
    <name type="common">Phaeoacremonium chlamydosporum</name>
    <dbReference type="NCBI Taxonomy" id="158046"/>
    <lineage>
        <taxon>Eukaryota</taxon>
        <taxon>Fungi</taxon>
        <taxon>Dikarya</taxon>
        <taxon>Ascomycota</taxon>
        <taxon>Pezizomycotina</taxon>
        <taxon>Eurotiomycetes</taxon>
        <taxon>Chaetothyriomycetidae</taxon>
        <taxon>Phaeomoniellales</taxon>
        <taxon>Phaeomoniellaceae</taxon>
        <taxon>Phaeomoniella</taxon>
    </lineage>
</organism>
<evidence type="ECO:0000256" key="1">
    <source>
        <dbReference type="SAM" id="Coils"/>
    </source>
</evidence>
<feature type="region of interest" description="Disordered" evidence="2">
    <location>
        <begin position="293"/>
        <end position="378"/>
    </location>
</feature>
<evidence type="ECO:0000313" key="5">
    <source>
        <dbReference type="Proteomes" id="UP000053317"/>
    </source>
</evidence>
<gene>
    <name evidence="4" type="ORF">UCRPC4_g06092</name>
</gene>
<feature type="compositionally biased region" description="Low complexity" evidence="2">
    <location>
        <begin position="47"/>
        <end position="65"/>
    </location>
</feature>
<reference evidence="4 5" key="1">
    <citation type="submission" date="2015-05" db="EMBL/GenBank/DDBJ databases">
        <title>Distinctive expansion of gene families associated with plant cell wall degradation and secondary metabolism in the genomes of grapevine trunk pathogens.</title>
        <authorList>
            <person name="Lawrence D.P."/>
            <person name="Travadon R."/>
            <person name="Rolshausen P.E."/>
            <person name="Baumgartner K."/>
        </authorList>
    </citation>
    <scope>NUCLEOTIDE SEQUENCE [LARGE SCALE GENOMIC DNA]</scope>
    <source>
        <strain evidence="4">UCRPC4</strain>
    </source>
</reference>
<feature type="coiled-coil region" evidence="1">
    <location>
        <begin position="93"/>
        <end position="127"/>
    </location>
</feature>
<protein>
    <recommendedName>
        <fullName evidence="3">DUF4048 domain-containing protein</fullName>
    </recommendedName>
</protein>
<feature type="compositionally biased region" description="Basic and acidic residues" evidence="2">
    <location>
        <begin position="463"/>
        <end position="472"/>
    </location>
</feature>
<feature type="compositionally biased region" description="Polar residues" evidence="2">
    <location>
        <begin position="200"/>
        <end position="216"/>
    </location>
</feature>
<reference evidence="4 5" key="2">
    <citation type="submission" date="2015-05" db="EMBL/GenBank/DDBJ databases">
        <authorList>
            <person name="Morales-Cruz A."/>
            <person name="Amrine K.C."/>
            <person name="Cantu D."/>
        </authorList>
    </citation>
    <scope>NUCLEOTIDE SEQUENCE [LARGE SCALE GENOMIC DNA]</scope>
    <source>
        <strain evidence="4">UCRPC4</strain>
    </source>
</reference>
<comment type="caution">
    <text evidence="4">The sequence shown here is derived from an EMBL/GenBank/DDBJ whole genome shotgun (WGS) entry which is preliminary data.</text>
</comment>
<evidence type="ECO:0000256" key="2">
    <source>
        <dbReference type="SAM" id="MobiDB-lite"/>
    </source>
</evidence>
<evidence type="ECO:0000259" key="3">
    <source>
        <dbReference type="Pfam" id="PF13257"/>
    </source>
</evidence>
<feature type="domain" description="DUF4048" evidence="3">
    <location>
        <begin position="182"/>
        <end position="412"/>
    </location>
</feature>
<dbReference type="OrthoDB" id="4097086at2759"/>
<keyword evidence="1" id="KW-0175">Coiled coil</keyword>
<dbReference type="Proteomes" id="UP000053317">
    <property type="component" value="Unassembled WGS sequence"/>
</dbReference>
<dbReference type="Pfam" id="PF13257">
    <property type="entry name" value="DUF4048"/>
    <property type="match status" value="1"/>
</dbReference>
<feature type="compositionally biased region" description="Low complexity" evidence="2">
    <location>
        <begin position="436"/>
        <end position="462"/>
    </location>
</feature>
<name>A0A0G2E0M2_PHACM</name>
<feature type="region of interest" description="Disordered" evidence="2">
    <location>
        <begin position="398"/>
        <end position="472"/>
    </location>
</feature>
<dbReference type="EMBL" id="LCWF01000171">
    <property type="protein sequence ID" value="KKY15906.1"/>
    <property type="molecule type" value="Genomic_DNA"/>
</dbReference>